<dbReference type="Proteomes" id="UP001235939">
    <property type="component" value="Chromosome 02"/>
</dbReference>
<gene>
    <name evidence="14" type="ORF">LAZ67_2000941</name>
</gene>
<dbReference type="Pfam" id="PF00858">
    <property type="entry name" value="ASC"/>
    <property type="match status" value="1"/>
</dbReference>
<evidence type="ECO:0000313" key="14">
    <source>
        <dbReference type="EMBL" id="UYV62523.1"/>
    </source>
</evidence>
<keyword evidence="9 13" id="KW-0472">Membrane</keyword>
<sequence>MRRVAAKFVPKLLNCDQKQHRMNIANEVLDSVRDDPNLPQRVITGTKEKKEALRVYLENSVVAGIPQIARSEGWISRLKTFLFLSCWVGFFYQTFAYLQLVFNRPVVLNIEIVVPEFQPVPAITICATNWNSQDKEFSSTSLHLGRPFTVLTKYRQSWSRQSGMLGNVHTKNEDTVALRKFREQIKVELGAKDGDRRVLTDYMVDKIKEKHFHHLKFHASKFDFAKYGSSINDSLVVEFCPWNLESFIKDNFLEYPMMTETGELAECLILNHQLFQPDHRGVKMPTKPESMYYQYQQQAPFNILHNISRLSFPEQAQLAIAAHSPFHLVNPYFTGYQKIRGYIGLMRYSTIQILC</sequence>
<keyword evidence="8 12" id="KW-0406">Ion transport</keyword>
<evidence type="ECO:0000313" key="15">
    <source>
        <dbReference type="Proteomes" id="UP001235939"/>
    </source>
</evidence>
<comment type="subcellular location">
    <subcellularLocation>
        <location evidence="1">Membrane</location>
        <topology evidence="1">Multi-pass membrane protein</topology>
    </subcellularLocation>
</comment>
<evidence type="ECO:0000256" key="12">
    <source>
        <dbReference type="RuleBase" id="RU000679"/>
    </source>
</evidence>
<comment type="similarity">
    <text evidence="2 12">Belongs to the amiloride-sensitive sodium channel (TC 1.A.6) family.</text>
</comment>
<evidence type="ECO:0000256" key="2">
    <source>
        <dbReference type="ARBA" id="ARBA00007193"/>
    </source>
</evidence>
<evidence type="ECO:0000256" key="5">
    <source>
        <dbReference type="ARBA" id="ARBA00022692"/>
    </source>
</evidence>
<keyword evidence="4 12" id="KW-0894">Sodium channel</keyword>
<evidence type="ECO:0000256" key="4">
    <source>
        <dbReference type="ARBA" id="ARBA00022461"/>
    </source>
</evidence>
<evidence type="ECO:0000256" key="6">
    <source>
        <dbReference type="ARBA" id="ARBA00022989"/>
    </source>
</evidence>
<evidence type="ECO:0000256" key="13">
    <source>
        <dbReference type="SAM" id="Phobius"/>
    </source>
</evidence>
<organism evidence="14 15">
    <name type="scientific">Cordylochernes scorpioides</name>
    <dbReference type="NCBI Taxonomy" id="51811"/>
    <lineage>
        <taxon>Eukaryota</taxon>
        <taxon>Metazoa</taxon>
        <taxon>Ecdysozoa</taxon>
        <taxon>Arthropoda</taxon>
        <taxon>Chelicerata</taxon>
        <taxon>Arachnida</taxon>
        <taxon>Pseudoscorpiones</taxon>
        <taxon>Cheliferoidea</taxon>
        <taxon>Chernetidae</taxon>
        <taxon>Cordylochernes</taxon>
    </lineage>
</organism>
<reference evidence="14 15" key="1">
    <citation type="submission" date="2022-01" db="EMBL/GenBank/DDBJ databases">
        <title>A chromosomal length assembly of Cordylochernes scorpioides.</title>
        <authorList>
            <person name="Zeh D."/>
            <person name="Zeh J."/>
        </authorList>
    </citation>
    <scope>NUCLEOTIDE SEQUENCE [LARGE SCALE GENOMIC DNA]</scope>
    <source>
        <strain evidence="14">IN4F17</strain>
        <tissue evidence="14">Whole Body</tissue>
    </source>
</reference>
<evidence type="ECO:0000256" key="8">
    <source>
        <dbReference type="ARBA" id="ARBA00023065"/>
    </source>
</evidence>
<keyword evidence="15" id="KW-1185">Reference proteome</keyword>
<evidence type="ECO:0000256" key="11">
    <source>
        <dbReference type="ARBA" id="ARBA00023303"/>
    </source>
</evidence>
<keyword evidence="7" id="KW-0915">Sodium</keyword>
<name>A0ABY6K145_9ARAC</name>
<feature type="transmembrane region" description="Helical" evidence="13">
    <location>
        <begin position="80"/>
        <end position="102"/>
    </location>
</feature>
<evidence type="ECO:0000256" key="7">
    <source>
        <dbReference type="ARBA" id="ARBA00023053"/>
    </source>
</evidence>
<dbReference type="InterPro" id="IPR001873">
    <property type="entry name" value="ENaC"/>
</dbReference>
<keyword evidence="3 12" id="KW-0813">Transport</keyword>
<evidence type="ECO:0000256" key="1">
    <source>
        <dbReference type="ARBA" id="ARBA00004141"/>
    </source>
</evidence>
<protein>
    <submittedName>
        <fullName evidence="14">Uncharacterized protein</fullName>
    </submittedName>
</protein>
<evidence type="ECO:0000256" key="9">
    <source>
        <dbReference type="ARBA" id="ARBA00023136"/>
    </source>
</evidence>
<accession>A0ABY6K145</accession>
<keyword evidence="6 13" id="KW-1133">Transmembrane helix</keyword>
<proteinExistence type="inferred from homology"/>
<dbReference type="EMBL" id="CP092864">
    <property type="protein sequence ID" value="UYV62523.1"/>
    <property type="molecule type" value="Genomic_DNA"/>
</dbReference>
<keyword evidence="11 12" id="KW-0407">Ion channel</keyword>
<keyword evidence="5 12" id="KW-0812">Transmembrane</keyword>
<evidence type="ECO:0000256" key="10">
    <source>
        <dbReference type="ARBA" id="ARBA00023201"/>
    </source>
</evidence>
<keyword evidence="10 12" id="KW-0739">Sodium transport</keyword>
<evidence type="ECO:0000256" key="3">
    <source>
        <dbReference type="ARBA" id="ARBA00022448"/>
    </source>
</evidence>